<dbReference type="HOGENOM" id="CLU_1692052_0_0_5"/>
<feature type="transmembrane region" description="Helical" evidence="5">
    <location>
        <begin position="57"/>
        <end position="86"/>
    </location>
</feature>
<organism evidence="6 7">
    <name type="scientific">Bartonella bacilliformis Ver097</name>
    <dbReference type="NCBI Taxonomy" id="1293911"/>
    <lineage>
        <taxon>Bacteria</taxon>
        <taxon>Pseudomonadati</taxon>
        <taxon>Pseudomonadota</taxon>
        <taxon>Alphaproteobacteria</taxon>
        <taxon>Hyphomicrobiales</taxon>
        <taxon>Bartonellaceae</taxon>
        <taxon>Bartonella</taxon>
    </lineage>
</organism>
<dbReference type="GO" id="GO:0016020">
    <property type="term" value="C:membrane"/>
    <property type="evidence" value="ECO:0007669"/>
    <property type="project" value="UniProtKB-SubCell"/>
</dbReference>
<feature type="transmembrane region" description="Helical" evidence="5">
    <location>
        <begin position="106"/>
        <end position="130"/>
    </location>
</feature>
<dbReference type="GO" id="GO:0009403">
    <property type="term" value="P:toxin biosynthetic process"/>
    <property type="evidence" value="ECO:0007669"/>
    <property type="project" value="InterPro"/>
</dbReference>
<dbReference type="RefSeq" id="WP_041849361.1">
    <property type="nucleotide sequence ID" value="NZ_KL503803.1"/>
</dbReference>
<feature type="transmembrane region" description="Helical" evidence="5">
    <location>
        <begin position="6"/>
        <end position="23"/>
    </location>
</feature>
<evidence type="ECO:0000313" key="7">
    <source>
        <dbReference type="Proteomes" id="UP000031740"/>
    </source>
</evidence>
<dbReference type="EMBL" id="ASIV01000004">
    <property type="protein sequence ID" value="KEG19998.1"/>
    <property type="molecule type" value="Genomic_DNA"/>
</dbReference>
<dbReference type="Proteomes" id="UP000031740">
    <property type="component" value="Unassembled WGS sequence"/>
</dbReference>
<proteinExistence type="predicted"/>
<keyword evidence="4 5" id="KW-0472">Membrane</keyword>
<evidence type="ECO:0000313" key="6">
    <source>
        <dbReference type="EMBL" id="KEG19998.1"/>
    </source>
</evidence>
<sequence length="155" mass="17229">MDMTILDGVAIVIILCSSLLAMLRGFSREVLSLTSWTVAAFITLFLCKPILPFTNQYISHAMIALIALIALLIIIFIIVLSIISIITMKIANFIINSRIGIIDRTVGFIFGAVRGALIILISMLLVDILLKLERQSDMYILVKSTSQEQYALLRI</sequence>
<dbReference type="PATRIC" id="fig|1293911.3.peg.630"/>
<feature type="transmembrane region" description="Helical" evidence="5">
    <location>
        <begin position="30"/>
        <end position="51"/>
    </location>
</feature>
<reference evidence="6 7" key="1">
    <citation type="submission" date="2013-04" db="EMBL/GenBank/DDBJ databases">
        <title>The Genome Sequence of Bartonella bacilliformis Ver097.</title>
        <authorList>
            <consortium name="The Broad Institute Genomics Platform"/>
            <consortium name="The Broad Institute Genome Sequencing Center for Infectious Disease"/>
            <person name="Feldgarden M."/>
            <person name="Kirby J."/>
            <person name="Birtles R."/>
            <person name="Dasch G."/>
            <person name="Hendrix L."/>
            <person name="Koehler J."/>
            <person name="Walker B."/>
            <person name="Young S.K."/>
            <person name="Zeng Q."/>
            <person name="Gargeya S."/>
            <person name="Fitzgerald M."/>
            <person name="Haas B."/>
            <person name="Abouelleil A."/>
            <person name="Allen A.W."/>
            <person name="Alvarado L."/>
            <person name="Arachchi H.M."/>
            <person name="Berlin A.M."/>
            <person name="Chapman S.B."/>
            <person name="Gainer-Dewar J."/>
            <person name="Goldberg J."/>
            <person name="Griggs A."/>
            <person name="Gujja S."/>
            <person name="Hansen M."/>
            <person name="Howarth C."/>
            <person name="Imamovic A."/>
            <person name="Ireland A."/>
            <person name="Larimer J."/>
            <person name="McCowan C."/>
            <person name="Murphy C."/>
            <person name="Pearson M."/>
            <person name="Poon T.W."/>
            <person name="Priest M."/>
            <person name="Roberts A."/>
            <person name="Saif S."/>
            <person name="Shea T."/>
            <person name="Sisk P."/>
            <person name="Sykes S."/>
            <person name="Wortman J."/>
            <person name="Nusbaum C."/>
            <person name="Birren B."/>
        </authorList>
    </citation>
    <scope>NUCLEOTIDE SEQUENCE [LARGE SCALE GENOMIC DNA]</scope>
    <source>
        <strain evidence="6 7">Ver097</strain>
    </source>
</reference>
<comment type="caution">
    <text evidence="6">The sequence shown here is derived from an EMBL/GenBank/DDBJ whole genome shotgun (WGS) entry which is preliminary data.</text>
</comment>
<dbReference type="InterPro" id="IPR052719">
    <property type="entry name" value="CvpA-like"/>
</dbReference>
<dbReference type="Pfam" id="PF02674">
    <property type="entry name" value="Colicin_V"/>
    <property type="match status" value="1"/>
</dbReference>
<keyword evidence="3 5" id="KW-1133">Transmembrane helix</keyword>
<keyword evidence="2 5" id="KW-0812">Transmembrane</keyword>
<comment type="subcellular location">
    <subcellularLocation>
        <location evidence="1">Membrane</location>
        <topology evidence="1">Multi-pass membrane protein</topology>
    </subcellularLocation>
</comment>
<accession>A0A072R219</accession>
<evidence type="ECO:0000256" key="2">
    <source>
        <dbReference type="ARBA" id="ARBA00022692"/>
    </source>
</evidence>
<dbReference type="PANTHER" id="PTHR36926">
    <property type="entry name" value="COLICIN V PRODUCTION PROTEIN"/>
    <property type="match status" value="1"/>
</dbReference>
<evidence type="ECO:0008006" key="8">
    <source>
        <dbReference type="Google" id="ProtNLM"/>
    </source>
</evidence>
<gene>
    <name evidence="6" type="ORF">H710_00594</name>
</gene>
<name>A0A072R219_BARBA</name>
<dbReference type="AlphaFoldDB" id="A0A072R219"/>
<evidence type="ECO:0000256" key="1">
    <source>
        <dbReference type="ARBA" id="ARBA00004141"/>
    </source>
</evidence>
<dbReference type="PANTHER" id="PTHR36926:SF1">
    <property type="entry name" value="COLICIN V PRODUCTION PROTEIN"/>
    <property type="match status" value="1"/>
</dbReference>
<protein>
    <recommendedName>
        <fullName evidence="8">Colicin V production protein</fullName>
    </recommendedName>
</protein>
<dbReference type="InterPro" id="IPR003825">
    <property type="entry name" value="Colicin-V_CvpA"/>
</dbReference>
<evidence type="ECO:0000256" key="4">
    <source>
        <dbReference type="ARBA" id="ARBA00023136"/>
    </source>
</evidence>
<evidence type="ECO:0000256" key="5">
    <source>
        <dbReference type="SAM" id="Phobius"/>
    </source>
</evidence>
<dbReference type="STRING" id="1293911.H710_00594"/>
<evidence type="ECO:0000256" key="3">
    <source>
        <dbReference type="ARBA" id="ARBA00022989"/>
    </source>
</evidence>